<dbReference type="Gene3D" id="2.60.40.10">
    <property type="entry name" value="Immunoglobulins"/>
    <property type="match status" value="1"/>
</dbReference>
<gene>
    <name evidence="2" type="ORF">A2519_03595</name>
</gene>
<evidence type="ECO:0000313" key="2">
    <source>
        <dbReference type="EMBL" id="OGK05368.1"/>
    </source>
</evidence>
<evidence type="ECO:0000259" key="1">
    <source>
        <dbReference type="Pfam" id="PF02922"/>
    </source>
</evidence>
<organism evidence="2 3">
    <name type="scientific">Candidatus Raymondbacteria bacterium RIFOXYD12_FULL_49_13</name>
    <dbReference type="NCBI Taxonomy" id="1817890"/>
    <lineage>
        <taxon>Bacteria</taxon>
        <taxon>Raymondiibacteriota</taxon>
    </lineage>
</organism>
<dbReference type="InterPro" id="IPR013783">
    <property type="entry name" value="Ig-like_fold"/>
</dbReference>
<dbReference type="InterPro" id="IPR004193">
    <property type="entry name" value="Glyco_hydro_13_N"/>
</dbReference>
<dbReference type="SUPFAM" id="SSF81296">
    <property type="entry name" value="E set domains"/>
    <property type="match status" value="1"/>
</dbReference>
<reference evidence="2 3" key="1">
    <citation type="journal article" date="2016" name="Nat. Commun.">
        <title>Thousands of microbial genomes shed light on interconnected biogeochemical processes in an aquifer system.</title>
        <authorList>
            <person name="Anantharaman K."/>
            <person name="Brown C.T."/>
            <person name="Hug L.A."/>
            <person name="Sharon I."/>
            <person name="Castelle C.J."/>
            <person name="Probst A.J."/>
            <person name="Thomas B.C."/>
            <person name="Singh A."/>
            <person name="Wilkins M.J."/>
            <person name="Karaoz U."/>
            <person name="Brodie E.L."/>
            <person name="Williams K.H."/>
            <person name="Hubbard S.S."/>
            <person name="Banfield J.F."/>
        </authorList>
    </citation>
    <scope>NUCLEOTIDE SEQUENCE [LARGE SCALE GENOMIC DNA]</scope>
</reference>
<sequence>MSMKKEYLKDKPVCRVTFFLLPHTVANAPSVAVAGDFNGWNQTAHIMKKGKDGTFTLTIDLPINKEYQFKYVAHGNWYNEEDADAYAYSSFSNCDNSVIDA</sequence>
<comment type="caution">
    <text evidence="2">The sequence shown here is derived from an EMBL/GenBank/DDBJ whole genome shotgun (WGS) entry which is preliminary data.</text>
</comment>
<dbReference type="Proteomes" id="UP000179243">
    <property type="component" value="Unassembled WGS sequence"/>
</dbReference>
<protein>
    <recommendedName>
        <fullName evidence="1">Glycoside hydrolase family 13 N-terminal domain-containing protein</fullName>
    </recommendedName>
</protein>
<dbReference type="CDD" id="cd07184">
    <property type="entry name" value="E_set_Isoamylase_like_N"/>
    <property type="match status" value="1"/>
</dbReference>
<dbReference type="EMBL" id="MFYX01000057">
    <property type="protein sequence ID" value="OGK05368.1"/>
    <property type="molecule type" value="Genomic_DNA"/>
</dbReference>
<accession>A0A1F7FFI5</accession>
<dbReference type="Pfam" id="PF02922">
    <property type="entry name" value="CBM_48"/>
    <property type="match status" value="1"/>
</dbReference>
<dbReference type="InterPro" id="IPR014756">
    <property type="entry name" value="Ig_E-set"/>
</dbReference>
<proteinExistence type="predicted"/>
<dbReference type="AlphaFoldDB" id="A0A1F7FFI5"/>
<dbReference type="GO" id="GO:0004553">
    <property type="term" value="F:hydrolase activity, hydrolyzing O-glycosyl compounds"/>
    <property type="evidence" value="ECO:0007669"/>
    <property type="project" value="InterPro"/>
</dbReference>
<evidence type="ECO:0000313" key="3">
    <source>
        <dbReference type="Proteomes" id="UP000179243"/>
    </source>
</evidence>
<dbReference type="GO" id="GO:0005975">
    <property type="term" value="P:carbohydrate metabolic process"/>
    <property type="evidence" value="ECO:0007669"/>
    <property type="project" value="InterPro"/>
</dbReference>
<feature type="domain" description="Glycoside hydrolase family 13 N-terminal" evidence="1">
    <location>
        <begin position="27"/>
        <end position="87"/>
    </location>
</feature>
<name>A0A1F7FFI5_UNCRA</name>